<name>A0A1S2M5D4_9BACI</name>
<dbReference type="InterPro" id="IPR006674">
    <property type="entry name" value="HD_domain"/>
</dbReference>
<dbReference type="OrthoDB" id="9759601at2"/>
<reference evidence="3 4" key="1">
    <citation type="submission" date="2016-10" db="EMBL/GenBank/DDBJ databases">
        <title>Draft genome sequences of four alkaliphilic bacteria belonging to the Anaerobacillus genus.</title>
        <authorList>
            <person name="Bassil N.M."/>
            <person name="Lloyd J.R."/>
        </authorList>
    </citation>
    <scope>NUCLEOTIDE SEQUENCE [LARGE SCALE GENOMIC DNA]</scope>
    <source>
        <strain evidence="3 4">DSM 22531</strain>
    </source>
</reference>
<dbReference type="SUPFAM" id="SSF109604">
    <property type="entry name" value="HD-domain/PDEase-like"/>
    <property type="match status" value="1"/>
</dbReference>
<evidence type="ECO:0000259" key="2">
    <source>
        <dbReference type="PROSITE" id="PS51832"/>
    </source>
</evidence>
<feature type="domain" description="HD-GYP" evidence="2">
    <location>
        <begin position="114"/>
        <end position="309"/>
    </location>
</feature>
<gene>
    <name evidence="3" type="ORF">BKP45_15045</name>
</gene>
<evidence type="ECO:0000259" key="1">
    <source>
        <dbReference type="PROSITE" id="PS51831"/>
    </source>
</evidence>
<dbReference type="CDD" id="cd00077">
    <property type="entry name" value="HDc"/>
    <property type="match status" value="1"/>
</dbReference>
<sequence length="364" mass="41030">MRLVATRSLKENDILSKPVLHDNGNVLVQSGIPLSNRIISRLSDFGIGYVYVDDEITKDIIVKNVISDETRKEAIHTITKEFKEIANHHIVGQKLNPLHLSKDFSNIIQKILNDIKSSDDVISILSDVYCYDSYVFTHSLNVTIYTVGLAMKMKFSEKQLFEIGLGAILHDVGKVMVTKEILEKNGRLTDEEYEIVKIHSRAGYDLLRNAPNIPLLAAHCAFQHHERLNGSGYPQGLSGDEIHLYAKILAVADVFDAVTSNRVYRKAMLPHEGLEILYSGAGTLFDKTIVELFSRTIAIYPIGITVYLNDGRKGVVSKQNKYFSMRPHVRVFEQNGDRVEPYEVDLLKERSVAIIECEARLGTE</sequence>
<dbReference type="Pfam" id="PF13487">
    <property type="entry name" value="HD_5"/>
    <property type="match status" value="1"/>
</dbReference>
<comment type="caution">
    <text evidence="3">The sequence shown here is derived from an EMBL/GenBank/DDBJ whole genome shotgun (WGS) entry which is preliminary data.</text>
</comment>
<dbReference type="EMBL" id="MLQS01000024">
    <property type="protein sequence ID" value="OIJ18845.1"/>
    <property type="molecule type" value="Genomic_DNA"/>
</dbReference>
<dbReference type="PANTHER" id="PTHR43155">
    <property type="entry name" value="CYCLIC DI-GMP PHOSPHODIESTERASE PA4108-RELATED"/>
    <property type="match status" value="1"/>
</dbReference>
<feature type="domain" description="HD" evidence="1">
    <location>
        <begin position="135"/>
        <end position="258"/>
    </location>
</feature>
<keyword evidence="4" id="KW-1185">Reference proteome</keyword>
<dbReference type="PROSITE" id="PS51831">
    <property type="entry name" value="HD"/>
    <property type="match status" value="1"/>
</dbReference>
<dbReference type="Proteomes" id="UP000180057">
    <property type="component" value="Unassembled WGS sequence"/>
</dbReference>
<dbReference type="PANTHER" id="PTHR43155:SF2">
    <property type="entry name" value="CYCLIC DI-GMP PHOSPHODIESTERASE PA4108"/>
    <property type="match status" value="1"/>
</dbReference>
<dbReference type="SMART" id="SM00471">
    <property type="entry name" value="HDc"/>
    <property type="match status" value="1"/>
</dbReference>
<dbReference type="InterPro" id="IPR037522">
    <property type="entry name" value="HD_GYP_dom"/>
</dbReference>
<proteinExistence type="predicted"/>
<dbReference type="AlphaFoldDB" id="A0A1S2M5D4"/>
<dbReference type="InterPro" id="IPR003607">
    <property type="entry name" value="HD/PDEase_dom"/>
</dbReference>
<dbReference type="Gene3D" id="1.10.3210.10">
    <property type="entry name" value="Hypothetical protein af1432"/>
    <property type="match status" value="1"/>
</dbReference>
<dbReference type="PROSITE" id="PS51832">
    <property type="entry name" value="HD_GYP"/>
    <property type="match status" value="1"/>
</dbReference>
<evidence type="ECO:0000313" key="3">
    <source>
        <dbReference type="EMBL" id="OIJ18845.1"/>
    </source>
</evidence>
<protein>
    <submittedName>
        <fullName evidence="3">Uncharacterized protein</fullName>
    </submittedName>
</protein>
<organism evidence="3 4">
    <name type="scientific">Anaerobacillus alkalidiazotrophicus</name>
    <dbReference type="NCBI Taxonomy" id="472963"/>
    <lineage>
        <taxon>Bacteria</taxon>
        <taxon>Bacillati</taxon>
        <taxon>Bacillota</taxon>
        <taxon>Bacilli</taxon>
        <taxon>Bacillales</taxon>
        <taxon>Bacillaceae</taxon>
        <taxon>Anaerobacillus</taxon>
    </lineage>
</organism>
<accession>A0A1S2M5D4</accession>
<dbReference type="RefSeq" id="WP_071390517.1">
    <property type="nucleotide sequence ID" value="NZ_MLQS01000024.1"/>
</dbReference>
<dbReference type="STRING" id="472963.BKP45_15045"/>
<evidence type="ECO:0000313" key="4">
    <source>
        <dbReference type="Proteomes" id="UP000180057"/>
    </source>
</evidence>